<dbReference type="SUPFAM" id="SSF51905">
    <property type="entry name" value="FAD/NAD(P)-binding domain"/>
    <property type="match status" value="1"/>
</dbReference>
<dbReference type="EMBL" id="FNZH01000001">
    <property type="protein sequence ID" value="SEI85336.1"/>
    <property type="molecule type" value="Genomic_DNA"/>
</dbReference>
<dbReference type="PANTHER" id="PTHR42841">
    <property type="entry name" value="AMINE OXIDASE"/>
    <property type="match status" value="1"/>
</dbReference>
<dbReference type="Gene3D" id="3.50.50.60">
    <property type="entry name" value="FAD/NAD(P)-binding domain"/>
    <property type="match status" value="1"/>
</dbReference>
<dbReference type="OrthoDB" id="9767561at2"/>
<protein>
    <submittedName>
        <fullName evidence="2">Protoporphyrinogen oxidase</fullName>
    </submittedName>
</protein>
<evidence type="ECO:0000313" key="2">
    <source>
        <dbReference type="EMBL" id="SEI85336.1"/>
    </source>
</evidence>
<dbReference type="GO" id="GO:0016491">
    <property type="term" value="F:oxidoreductase activity"/>
    <property type="evidence" value="ECO:0007669"/>
    <property type="project" value="InterPro"/>
</dbReference>
<proteinExistence type="predicted"/>
<gene>
    <name evidence="2" type="ORF">SAMN05192553_101545</name>
</gene>
<accession>A0A1H6U1H6</accession>
<organism evidence="2 3">
    <name type="scientific">Cyclobacterium xiamenense</name>
    <dbReference type="NCBI Taxonomy" id="1297121"/>
    <lineage>
        <taxon>Bacteria</taxon>
        <taxon>Pseudomonadati</taxon>
        <taxon>Bacteroidota</taxon>
        <taxon>Cytophagia</taxon>
        <taxon>Cytophagales</taxon>
        <taxon>Cyclobacteriaceae</taxon>
        <taxon>Cyclobacterium</taxon>
    </lineage>
</organism>
<feature type="domain" description="Amine oxidase" evidence="1">
    <location>
        <begin position="13"/>
        <end position="406"/>
    </location>
</feature>
<dbReference type="STRING" id="1416801.SAMN05192553_101545"/>
<sequence>MNEKSIYIIGAGISGLVAAIELEKAGYYPVILEAQGQVGGRVQTDEVNGYLLDRGFQVLLTAYPEIHRYLDLDKLELKKFKSGAIVFRPGATFAIHDPMRDPLKGLAMAFSQVGTLLDKLRLYRLTKVLKAKSTDLIFSSAQSSTLDYLRSAGFSKRIIENFFAPFFTGIFLETSLSTSSRMFEFVFKMFAEGFASVPAKGMGQITRQLFEQLNHSQVRFNTPVAGVKKNQILLADGNTITADKIIIATAHGKLTGHPEEAFHQVTNLYFTLQQSFIGKPMIGLVTDDKFLINNLVFMTDVSPEYAADGRALLSVSVVKNVAGIENLEELIALELEVLSGISASYFQHVKTFSIPRALPHIDDVKNWIPPQHAKLYDHVYLAGDHLLNGSINAAMTSGRLAAEALIGGE</sequence>
<evidence type="ECO:0000313" key="3">
    <source>
        <dbReference type="Proteomes" id="UP000199403"/>
    </source>
</evidence>
<reference evidence="3" key="1">
    <citation type="submission" date="2016-10" db="EMBL/GenBank/DDBJ databases">
        <authorList>
            <person name="Varghese N."/>
            <person name="Submissions S."/>
        </authorList>
    </citation>
    <scope>NUCLEOTIDE SEQUENCE [LARGE SCALE GENOMIC DNA]</scope>
    <source>
        <strain evidence="3">IBRC-M 10761</strain>
    </source>
</reference>
<dbReference type="InterPro" id="IPR002937">
    <property type="entry name" value="Amino_oxidase"/>
</dbReference>
<dbReference type="AlphaFoldDB" id="A0A1H6U1H6"/>
<dbReference type="InterPro" id="IPR036188">
    <property type="entry name" value="FAD/NAD-bd_sf"/>
</dbReference>
<dbReference type="RefSeq" id="WP_092169109.1">
    <property type="nucleotide sequence ID" value="NZ_FNZH01000001.1"/>
</dbReference>
<evidence type="ECO:0000259" key="1">
    <source>
        <dbReference type="Pfam" id="PF01593"/>
    </source>
</evidence>
<dbReference type="Proteomes" id="UP000199403">
    <property type="component" value="Unassembled WGS sequence"/>
</dbReference>
<dbReference type="Pfam" id="PF01593">
    <property type="entry name" value="Amino_oxidase"/>
    <property type="match status" value="1"/>
</dbReference>
<name>A0A1H6U1H6_9BACT</name>
<keyword evidence="3" id="KW-1185">Reference proteome</keyword>